<dbReference type="GO" id="GO:0009378">
    <property type="term" value="F:four-way junction helicase activity"/>
    <property type="evidence" value="ECO:0007669"/>
    <property type="project" value="TreeGrafter"/>
</dbReference>
<keyword evidence="4 10" id="KW-0378">Hydrolase</keyword>
<organism evidence="14 15">
    <name type="scientific">Callorhinchus milii</name>
    <name type="common">Ghost shark</name>
    <dbReference type="NCBI Taxonomy" id="7868"/>
    <lineage>
        <taxon>Eukaryota</taxon>
        <taxon>Metazoa</taxon>
        <taxon>Chordata</taxon>
        <taxon>Craniata</taxon>
        <taxon>Vertebrata</taxon>
        <taxon>Chondrichthyes</taxon>
        <taxon>Holocephali</taxon>
        <taxon>Chimaeriformes</taxon>
        <taxon>Callorhinchidae</taxon>
        <taxon>Callorhinchus</taxon>
    </lineage>
</organism>
<dbReference type="InParanoid" id="A0A4W3JBK2"/>
<keyword evidence="15" id="KW-1185">Reference proteome</keyword>
<feature type="domain" description="Helicase C-terminal" evidence="13">
    <location>
        <begin position="303"/>
        <end position="454"/>
    </location>
</feature>
<feature type="compositionally biased region" description="Basic and acidic residues" evidence="11">
    <location>
        <begin position="613"/>
        <end position="626"/>
    </location>
</feature>
<dbReference type="GO" id="GO:0003677">
    <property type="term" value="F:DNA binding"/>
    <property type="evidence" value="ECO:0007669"/>
    <property type="project" value="UniProtKB-KW"/>
</dbReference>
<dbReference type="Gene3D" id="3.40.50.300">
    <property type="entry name" value="P-loop containing nucleotide triphosphate hydrolases"/>
    <property type="match status" value="2"/>
</dbReference>
<dbReference type="InterPro" id="IPR004589">
    <property type="entry name" value="DNA_helicase_ATP-dep_RecQ"/>
</dbReference>
<dbReference type="Proteomes" id="UP000314986">
    <property type="component" value="Unassembled WGS sequence"/>
</dbReference>
<dbReference type="PANTHER" id="PTHR13710:SF105">
    <property type="entry name" value="ATP-DEPENDENT DNA HELICASE Q1"/>
    <property type="match status" value="1"/>
</dbReference>
<dbReference type="PANTHER" id="PTHR13710">
    <property type="entry name" value="DNA HELICASE RECQ FAMILY MEMBER"/>
    <property type="match status" value="1"/>
</dbReference>
<dbReference type="GeneTree" id="ENSGT00940000157013"/>
<dbReference type="Pfam" id="PF16124">
    <property type="entry name" value="RecQ_Zn_bind"/>
    <property type="match status" value="1"/>
</dbReference>
<comment type="catalytic activity">
    <reaction evidence="10">
        <text>ATP + H2O = ADP + phosphate + H(+)</text>
        <dbReference type="Rhea" id="RHEA:13065"/>
        <dbReference type="ChEBI" id="CHEBI:15377"/>
        <dbReference type="ChEBI" id="CHEBI:15378"/>
        <dbReference type="ChEBI" id="CHEBI:30616"/>
        <dbReference type="ChEBI" id="CHEBI:43474"/>
        <dbReference type="ChEBI" id="CHEBI:456216"/>
    </reaction>
</comment>
<evidence type="ECO:0000256" key="10">
    <source>
        <dbReference type="RuleBase" id="RU364117"/>
    </source>
</evidence>
<dbReference type="GO" id="GO:0005694">
    <property type="term" value="C:chromosome"/>
    <property type="evidence" value="ECO:0007669"/>
    <property type="project" value="TreeGrafter"/>
</dbReference>
<evidence type="ECO:0000256" key="5">
    <source>
        <dbReference type="ARBA" id="ARBA00022806"/>
    </source>
</evidence>
<feature type="compositionally biased region" description="Basic residues" evidence="11">
    <location>
        <begin position="631"/>
        <end position="641"/>
    </location>
</feature>
<evidence type="ECO:0000256" key="9">
    <source>
        <dbReference type="ARBA" id="ARBA00034617"/>
    </source>
</evidence>
<dbReference type="GO" id="GO:0043138">
    <property type="term" value="F:3'-5' DNA helicase activity"/>
    <property type="evidence" value="ECO:0007669"/>
    <property type="project" value="UniProtKB-EC"/>
</dbReference>
<keyword evidence="5 10" id="KW-0347">Helicase</keyword>
<evidence type="ECO:0000256" key="2">
    <source>
        <dbReference type="ARBA" id="ARBA00022723"/>
    </source>
</evidence>
<keyword evidence="2" id="KW-0479">Metal-binding</keyword>
<keyword evidence="10" id="KW-0539">Nucleus</keyword>
<keyword evidence="3 10" id="KW-0547">Nucleotide-binding</keyword>
<evidence type="ECO:0000256" key="11">
    <source>
        <dbReference type="SAM" id="MobiDB-lite"/>
    </source>
</evidence>
<keyword evidence="8" id="KW-0413">Isomerase</keyword>
<evidence type="ECO:0000259" key="13">
    <source>
        <dbReference type="PROSITE" id="PS51194"/>
    </source>
</evidence>
<dbReference type="SMART" id="SM00487">
    <property type="entry name" value="DEXDc"/>
    <property type="match status" value="1"/>
</dbReference>
<protein>
    <recommendedName>
        <fullName evidence="10">ATP-dependent DNA helicase</fullName>
        <ecNumber evidence="10">5.6.2.4</ecNumber>
    </recommendedName>
</protein>
<dbReference type="NCBIfam" id="TIGR00614">
    <property type="entry name" value="recQ_fam"/>
    <property type="match status" value="1"/>
</dbReference>
<evidence type="ECO:0000256" key="7">
    <source>
        <dbReference type="ARBA" id="ARBA00023125"/>
    </source>
</evidence>
<evidence type="ECO:0000259" key="12">
    <source>
        <dbReference type="PROSITE" id="PS51192"/>
    </source>
</evidence>
<comment type="catalytic activity">
    <reaction evidence="9 10">
        <text>Couples ATP hydrolysis with the unwinding of duplex DNA by translocating in the 3'-5' direction.</text>
        <dbReference type="EC" id="5.6.2.4"/>
    </reaction>
</comment>
<reference evidence="14" key="4">
    <citation type="submission" date="2025-08" db="UniProtKB">
        <authorList>
            <consortium name="Ensembl"/>
        </authorList>
    </citation>
    <scope>IDENTIFICATION</scope>
</reference>
<dbReference type="AlphaFoldDB" id="A0A4W3JBK2"/>
<dbReference type="InterPro" id="IPR011545">
    <property type="entry name" value="DEAD/DEAH_box_helicase_dom"/>
</dbReference>
<feature type="region of interest" description="Disordered" evidence="11">
    <location>
        <begin position="598"/>
        <end position="641"/>
    </location>
</feature>
<dbReference type="InterPro" id="IPR036388">
    <property type="entry name" value="WH-like_DNA-bd_sf"/>
</dbReference>
<sequence length="641" mass="72603">MDAELTLALNTFQFLVLIDNELRALEIQIQELLDRQQVLQKKKQRLKEKIDKLSDNDAGSSTKPNPAEADWNKKGFKWSQKIDEVFKKVFKLQTFRPLQLQAINVTMAEKDLFLIMPTGGGKSLCYELPALCSTGFTLVICPLISLMEDQLMILEQLGISSTMLNASSTKEHVKWVHNEMLNQSSKLKLLYVTPEKIAKSKVFMSKLEKAYQAGCLARIAVDEVHCCSQWGHDFRPDYKSLGILKRQFPKAPLIGLTATATSHLLEDVKKILCVPKSITFTASFNRPNLFYEVRQKPANFEDCIENIVKLINERYKGKSGIIYCLSQKDTEQVTVSLKKLGVAADSYHANMEAAEKSKVHKDWSINKIQVVVATVAFGMGIDKADVRFVIHHTLSKSMENYYQESGRAGRDDGNADCILYYGFGDVFRQSTMVVMENVGQQKLYEIVAYCNEPNRCRRVLMAEHFDEVWNSAKCNNMCDNCRNGASCESIDIANHCRDLIKILKQAEQLDEKVTPLKLIDAWTGKGAVKLRVASLPPPDLSKPEMHRAIVHLLLEQYFKEDFSFTPYTTISYLKLGPKAHMLSNEKHSIFLRVRSRSQKVNSPDCSPSAQQKSEVKVGNERKRSLIESHGAGKKKSKLSVR</sequence>
<comment type="subcellular location">
    <subcellularLocation>
        <location evidence="10">Nucleus</location>
    </subcellularLocation>
</comment>
<feature type="region of interest" description="Disordered" evidence="11">
    <location>
        <begin position="50"/>
        <end position="69"/>
    </location>
</feature>
<comment type="similarity">
    <text evidence="1 10">Belongs to the helicase family. RecQ subfamily.</text>
</comment>
<dbReference type="GO" id="GO:0005634">
    <property type="term" value="C:nucleus"/>
    <property type="evidence" value="ECO:0007669"/>
    <property type="project" value="UniProtKB-SubCell"/>
</dbReference>
<dbReference type="GO" id="GO:0005737">
    <property type="term" value="C:cytoplasm"/>
    <property type="evidence" value="ECO:0007669"/>
    <property type="project" value="TreeGrafter"/>
</dbReference>
<dbReference type="InterPro" id="IPR032284">
    <property type="entry name" value="RecQ_Zn-bd"/>
</dbReference>
<dbReference type="InterPro" id="IPR014001">
    <property type="entry name" value="Helicase_ATP-bd"/>
</dbReference>
<dbReference type="GO" id="GO:0046872">
    <property type="term" value="F:metal ion binding"/>
    <property type="evidence" value="ECO:0007669"/>
    <property type="project" value="UniProtKB-KW"/>
</dbReference>
<feature type="domain" description="Helicase ATP-binding" evidence="12">
    <location>
        <begin position="103"/>
        <end position="278"/>
    </location>
</feature>
<reference evidence="15" key="3">
    <citation type="journal article" date="2014" name="Nature">
        <title>Elephant shark genome provides unique insights into gnathostome evolution.</title>
        <authorList>
            <consortium name="International Elephant Shark Genome Sequencing Consortium"/>
            <person name="Venkatesh B."/>
            <person name="Lee A.P."/>
            <person name="Ravi V."/>
            <person name="Maurya A.K."/>
            <person name="Lian M.M."/>
            <person name="Swann J.B."/>
            <person name="Ohta Y."/>
            <person name="Flajnik M.F."/>
            <person name="Sutoh Y."/>
            <person name="Kasahara M."/>
            <person name="Hoon S."/>
            <person name="Gangu V."/>
            <person name="Roy S.W."/>
            <person name="Irimia M."/>
            <person name="Korzh V."/>
            <person name="Kondrychyn I."/>
            <person name="Lim Z.W."/>
            <person name="Tay B.H."/>
            <person name="Tohari S."/>
            <person name="Kong K.W."/>
            <person name="Ho S."/>
            <person name="Lorente-Galdos B."/>
            <person name="Quilez J."/>
            <person name="Marques-Bonet T."/>
            <person name="Raney B.J."/>
            <person name="Ingham P.W."/>
            <person name="Tay A."/>
            <person name="Hillier L.W."/>
            <person name="Minx P."/>
            <person name="Boehm T."/>
            <person name="Wilson R.K."/>
            <person name="Brenner S."/>
            <person name="Warren W.C."/>
        </authorList>
    </citation>
    <scope>NUCLEOTIDE SEQUENCE [LARGE SCALE GENOMIC DNA]</scope>
</reference>
<dbReference type="Pfam" id="PF00270">
    <property type="entry name" value="DEAD"/>
    <property type="match status" value="1"/>
</dbReference>
<dbReference type="STRING" id="7868.ENSCMIP00000039617"/>
<gene>
    <name evidence="14" type="primary">recql</name>
</gene>
<dbReference type="CDD" id="cd18015">
    <property type="entry name" value="DEXHc_RecQ1"/>
    <property type="match status" value="1"/>
</dbReference>
<keyword evidence="7" id="KW-0238">DNA-binding</keyword>
<evidence type="ECO:0000256" key="3">
    <source>
        <dbReference type="ARBA" id="ARBA00022741"/>
    </source>
</evidence>
<evidence type="ECO:0000256" key="1">
    <source>
        <dbReference type="ARBA" id="ARBA00005446"/>
    </source>
</evidence>
<accession>A0A4W3JBK2</accession>
<evidence type="ECO:0000256" key="8">
    <source>
        <dbReference type="ARBA" id="ARBA00023235"/>
    </source>
</evidence>
<evidence type="ECO:0000313" key="15">
    <source>
        <dbReference type="Proteomes" id="UP000314986"/>
    </source>
</evidence>
<evidence type="ECO:0000256" key="6">
    <source>
        <dbReference type="ARBA" id="ARBA00022840"/>
    </source>
</evidence>
<dbReference type="PROSITE" id="PS51194">
    <property type="entry name" value="HELICASE_CTER"/>
    <property type="match status" value="1"/>
</dbReference>
<reference evidence="15" key="1">
    <citation type="journal article" date="2006" name="Science">
        <title>Ancient noncoding elements conserved in the human genome.</title>
        <authorList>
            <person name="Venkatesh B."/>
            <person name="Kirkness E.F."/>
            <person name="Loh Y.H."/>
            <person name="Halpern A.L."/>
            <person name="Lee A.P."/>
            <person name="Johnson J."/>
            <person name="Dandona N."/>
            <person name="Viswanathan L.D."/>
            <person name="Tay A."/>
            <person name="Venter J.C."/>
            <person name="Strausberg R.L."/>
            <person name="Brenner S."/>
        </authorList>
    </citation>
    <scope>NUCLEOTIDE SEQUENCE [LARGE SCALE GENOMIC DNA]</scope>
</reference>
<reference evidence="15" key="2">
    <citation type="journal article" date="2007" name="PLoS Biol.">
        <title>Survey sequencing and comparative analysis of the elephant shark (Callorhinchus milii) genome.</title>
        <authorList>
            <person name="Venkatesh B."/>
            <person name="Kirkness E.F."/>
            <person name="Loh Y.H."/>
            <person name="Halpern A.L."/>
            <person name="Lee A.P."/>
            <person name="Johnson J."/>
            <person name="Dandona N."/>
            <person name="Viswanathan L.D."/>
            <person name="Tay A."/>
            <person name="Venter J.C."/>
            <person name="Strausberg R.L."/>
            <person name="Brenner S."/>
        </authorList>
    </citation>
    <scope>NUCLEOTIDE SEQUENCE [LARGE SCALE GENOMIC DNA]</scope>
</reference>
<dbReference type="InterPro" id="IPR027417">
    <property type="entry name" value="P-loop_NTPase"/>
</dbReference>
<evidence type="ECO:0000256" key="4">
    <source>
        <dbReference type="ARBA" id="ARBA00022801"/>
    </source>
</evidence>
<dbReference type="Ensembl" id="ENSCMIT00000040187.1">
    <property type="protein sequence ID" value="ENSCMIP00000039617.1"/>
    <property type="gene ID" value="ENSCMIG00000016584.1"/>
</dbReference>
<dbReference type="OMA" id="CYEIPAY"/>
<dbReference type="GO" id="GO:0016887">
    <property type="term" value="F:ATP hydrolysis activity"/>
    <property type="evidence" value="ECO:0007669"/>
    <property type="project" value="RHEA"/>
</dbReference>
<dbReference type="GO" id="GO:0005524">
    <property type="term" value="F:ATP binding"/>
    <property type="evidence" value="ECO:0007669"/>
    <property type="project" value="UniProtKB-KW"/>
</dbReference>
<dbReference type="SUPFAM" id="SSF52540">
    <property type="entry name" value="P-loop containing nucleoside triphosphate hydrolases"/>
    <property type="match status" value="1"/>
</dbReference>
<name>A0A4W3JBK2_CALMI</name>
<dbReference type="Pfam" id="PF00271">
    <property type="entry name" value="Helicase_C"/>
    <property type="match status" value="1"/>
</dbReference>
<dbReference type="PROSITE" id="PS51192">
    <property type="entry name" value="HELICASE_ATP_BIND_1"/>
    <property type="match status" value="1"/>
</dbReference>
<keyword evidence="6 10" id="KW-0067">ATP-binding</keyword>
<reference evidence="14" key="5">
    <citation type="submission" date="2025-09" db="UniProtKB">
        <authorList>
            <consortium name="Ensembl"/>
        </authorList>
    </citation>
    <scope>IDENTIFICATION</scope>
</reference>
<dbReference type="EC" id="5.6.2.4" evidence="10"/>
<feature type="compositionally biased region" description="Polar residues" evidence="11">
    <location>
        <begin position="598"/>
        <end position="612"/>
    </location>
</feature>
<dbReference type="Gene3D" id="1.10.10.10">
    <property type="entry name" value="Winged helix-like DNA-binding domain superfamily/Winged helix DNA-binding domain"/>
    <property type="match status" value="1"/>
</dbReference>
<dbReference type="CDD" id="cd18794">
    <property type="entry name" value="SF2_C_RecQ"/>
    <property type="match status" value="1"/>
</dbReference>
<dbReference type="InterPro" id="IPR001650">
    <property type="entry name" value="Helicase_C-like"/>
</dbReference>
<dbReference type="SMART" id="SM00490">
    <property type="entry name" value="HELICc"/>
    <property type="match status" value="1"/>
</dbReference>
<dbReference type="GO" id="GO:0000724">
    <property type="term" value="P:double-strand break repair via homologous recombination"/>
    <property type="evidence" value="ECO:0007669"/>
    <property type="project" value="TreeGrafter"/>
</dbReference>
<proteinExistence type="inferred from homology"/>
<evidence type="ECO:0000313" key="14">
    <source>
        <dbReference type="Ensembl" id="ENSCMIP00000039617.1"/>
    </source>
</evidence>